<accession>A0A0G2F8I2</accession>
<dbReference type="Gene3D" id="1.20.920.10">
    <property type="entry name" value="Bromodomain-like"/>
    <property type="match status" value="2"/>
</dbReference>
<feature type="compositionally biased region" description="Basic and acidic residues" evidence="3">
    <location>
        <begin position="535"/>
        <end position="548"/>
    </location>
</feature>
<dbReference type="PROSITE" id="PS51525">
    <property type="entry name" value="NET"/>
    <property type="match status" value="1"/>
</dbReference>
<dbReference type="PROSITE" id="PS00633">
    <property type="entry name" value="BROMODOMAIN_1"/>
    <property type="match status" value="1"/>
</dbReference>
<feature type="compositionally biased region" description="Low complexity" evidence="3">
    <location>
        <begin position="301"/>
        <end position="317"/>
    </location>
</feature>
<dbReference type="PANTHER" id="PTHR22880">
    <property type="entry name" value="FALZ-RELATED BROMODOMAIN-CONTAINING PROTEINS"/>
    <property type="match status" value="1"/>
</dbReference>
<dbReference type="EMBL" id="LCUC01000422">
    <property type="protein sequence ID" value="KKY31007.1"/>
    <property type="molecule type" value="Genomic_DNA"/>
</dbReference>
<evidence type="ECO:0000256" key="2">
    <source>
        <dbReference type="PROSITE-ProRule" id="PRU00035"/>
    </source>
</evidence>
<reference evidence="6 7" key="2">
    <citation type="submission" date="2015-05" db="EMBL/GenBank/DDBJ databases">
        <authorList>
            <person name="Morales-Cruz A."/>
            <person name="Amrine K.C."/>
            <person name="Cantu D."/>
        </authorList>
    </citation>
    <scope>NUCLEOTIDE SEQUENCE [LARGE SCALE GENOMIC DNA]</scope>
    <source>
        <strain evidence="6">DA912</strain>
    </source>
</reference>
<dbReference type="GO" id="GO:0005634">
    <property type="term" value="C:nucleus"/>
    <property type="evidence" value="ECO:0007669"/>
    <property type="project" value="TreeGrafter"/>
</dbReference>
<feature type="region of interest" description="Disordered" evidence="3">
    <location>
        <begin position="488"/>
        <end position="572"/>
    </location>
</feature>
<evidence type="ECO:0000313" key="7">
    <source>
        <dbReference type="Proteomes" id="UP000034680"/>
    </source>
</evidence>
<feature type="region of interest" description="Disordered" evidence="3">
    <location>
        <begin position="681"/>
        <end position="724"/>
    </location>
</feature>
<feature type="compositionally biased region" description="Basic and acidic residues" evidence="3">
    <location>
        <begin position="488"/>
        <end position="509"/>
    </location>
</feature>
<feature type="compositionally biased region" description="Low complexity" evidence="3">
    <location>
        <begin position="796"/>
        <end position="817"/>
    </location>
</feature>
<protein>
    <submittedName>
        <fullName evidence="6">Putative transcription regulator</fullName>
    </submittedName>
</protein>
<dbReference type="InterPro" id="IPR001487">
    <property type="entry name" value="Bromodomain"/>
</dbReference>
<reference evidence="6 7" key="1">
    <citation type="submission" date="2015-05" db="EMBL/GenBank/DDBJ databases">
        <title>Distinctive expansion of gene families associated with plant cell wall degradation and secondary metabolism in the genomes of grapevine trunk pathogens.</title>
        <authorList>
            <person name="Lawrence D.P."/>
            <person name="Travadon R."/>
            <person name="Rolshausen P.E."/>
            <person name="Baumgartner K."/>
        </authorList>
    </citation>
    <scope>NUCLEOTIDE SEQUENCE [LARGE SCALE GENOMIC DNA]</scope>
    <source>
        <strain evidence="6">DA912</strain>
    </source>
</reference>
<feature type="domain" description="NET" evidence="5">
    <location>
        <begin position="819"/>
        <end position="900"/>
    </location>
</feature>
<dbReference type="InterPro" id="IPR027353">
    <property type="entry name" value="NET_dom"/>
</dbReference>
<sequence>MAVLTSQPEPIALDQKSHSLDMATSAATALPDERNSLEVNGSRSHVTPVDGPDAAKSATTNHQADASASKDDLKSAGTPDPNQHQNKDAFATNQHIIAMTPPTAESADAVESTKLGKDADENEVKDTEMVDAPAESAQAPSPPAEPAAKSSPAAEQPAEPVAVESAETSAPVEAPSTIVQSPPAAEATKETVEAEASNEKDKEMSEAPVKELEAKTEQGEDTQATAASEPAASDAVSPAANAPKSPTVESQEAASVPLTVDTSMTDAPSQNSAKIARDREEDFDDEPLAKRVRTSGEDGAQGKAAQAQPAPSGGQDAMAIDPPSEVPAPASGSTTPARPAQAGASVPLSVNGKSRKLDDPALANNAITTYQNREIKKVLALVKKTKSGQMFRSSVQTLWPGVWEQYRSLIKRPVDISFIEQNLRDNKYPAMADFRTDVELIIENATKFNGSDHDVTRAAKATVEGIYIRLAEVPAEEPAKPVKQDIKQMPTRHAEPRHQQPPPAKKESRPVASSPAEKVSDSPVFAVPASGVPTIRRDSTKNAGDRPKRPIHPPKNKDLGFQPKNTKNKRKPEMKFCEEVLKELKHSKHWTTNQFFLEPVDPVALNIPTYHSVIKQPMDLGTMTTKLDSGEYESANAFKADFHLMIKNCTKFNPEGHVVHVAGKELEKLFERKWSEKGAWMSKHAQATAPAAAATSPRGAAKDDEEEDESEPEQESSIDVQEAQRKLDHAMERLKKENEDLNKQLFSDNPDSASIDLSRTVIQTLQDEIIKRRAEVNSAREKKPSQASKPSKKKASGGASAGPKKAANNAGPPKKASGGTAKKPTKKRLTDEEKEIVSDAIGRLDGNSLTKAIDIIKKDTNLTETDDDELELDMEQLSDDALVKLFDLVLKAFPSYKDQLKKSEPAPAPAQNSHAAKSAGKKKNKPMGKAEQERKLEQLKALKDSYKRPGSGSQEPVPSIEPNETAQAGHRHDDSDDASSSEEE</sequence>
<feature type="compositionally biased region" description="Polar residues" evidence="3">
    <location>
        <begin position="951"/>
        <end position="966"/>
    </location>
</feature>
<evidence type="ECO:0000259" key="5">
    <source>
        <dbReference type="PROSITE" id="PS51525"/>
    </source>
</evidence>
<dbReference type="Pfam" id="PF00439">
    <property type="entry name" value="Bromodomain"/>
    <property type="match status" value="2"/>
</dbReference>
<feature type="domain" description="Bromo" evidence="4">
    <location>
        <begin position="588"/>
        <end position="660"/>
    </location>
</feature>
<dbReference type="CDD" id="cd04369">
    <property type="entry name" value="Bromodomain"/>
    <property type="match status" value="1"/>
</dbReference>
<dbReference type="GO" id="GO:0006355">
    <property type="term" value="P:regulation of DNA-templated transcription"/>
    <property type="evidence" value="ECO:0007669"/>
    <property type="project" value="TreeGrafter"/>
</dbReference>
<evidence type="ECO:0000313" key="6">
    <source>
        <dbReference type="EMBL" id="KKY31007.1"/>
    </source>
</evidence>
<dbReference type="GO" id="GO:0000785">
    <property type="term" value="C:chromatin"/>
    <property type="evidence" value="ECO:0007669"/>
    <property type="project" value="TreeGrafter"/>
</dbReference>
<keyword evidence="1 2" id="KW-0103">Bromodomain</keyword>
<dbReference type="InterPro" id="IPR038336">
    <property type="entry name" value="NET_sf"/>
</dbReference>
<dbReference type="PRINTS" id="PR00503">
    <property type="entry name" value="BROMODOMAIN"/>
</dbReference>
<evidence type="ECO:0000256" key="1">
    <source>
        <dbReference type="ARBA" id="ARBA00023117"/>
    </source>
</evidence>
<evidence type="ECO:0000256" key="3">
    <source>
        <dbReference type="SAM" id="MobiDB-lite"/>
    </source>
</evidence>
<dbReference type="PROSITE" id="PS50014">
    <property type="entry name" value="BROMODOMAIN_2"/>
    <property type="match status" value="2"/>
</dbReference>
<feature type="compositionally biased region" description="Low complexity" evidence="3">
    <location>
        <begin position="224"/>
        <end position="243"/>
    </location>
</feature>
<dbReference type="SUPFAM" id="SSF47370">
    <property type="entry name" value="Bromodomain"/>
    <property type="match status" value="2"/>
</dbReference>
<dbReference type="AlphaFoldDB" id="A0A0G2F8I2"/>
<dbReference type="CDD" id="cd05499">
    <property type="entry name" value="Bromo_BDF1_2_II"/>
    <property type="match status" value="1"/>
</dbReference>
<feature type="compositionally biased region" description="Basic and acidic residues" evidence="3">
    <location>
        <begin position="828"/>
        <end position="837"/>
    </location>
</feature>
<dbReference type="InterPro" id="IPR036427">
    <property type="entry name" value="Bromodomain-like_sf"/>
</dbReference>
<proteinExistence type="predicted"/>
<feature type="compositionally biased region" description="Acidic residues" evidence="3">
    <location>
        <begin position="975"/>
        <end position="984"/>
    </location>
</feature>
<keyword evidence="7" id="KW-1185">Reference proteome</keyword>
<feature type="region of interest" description="Disordered" evidence="3">
    <location>
        <begin position="1"/>
        <end position="357"/>
    </location>
</feature>
<feature type="compositionally biased region" description="Basic and acidic residues" evidence="3">
    <location>
        <begin position="114"/>
        <end position="128"/>
    </location>
</feature>
<organism evidence="6 7">
    <name type="scientific">Diaporthe ampelina</name>
    <dbReference type="NCBI Taxonomy" id="1214573"/>
    <lineage>
        <taxon>Eukaryota</taxon>
        <taxon>Fungi</taxon>
        <taxon>Dikarya</taxon>
        <taxon>Ascomycota</taxon>
        <taxon>Pezizomycotina</taxon>
        <taxon>Sordariomycetes</taxon>
        <taxon>Sordariomycetidae</taxon>
        <taxon>Diaporthales</taxon>
        <taxon>Diaporthaceae</taxon>
        <taxon>Diaporthe</taxon>
    </lineage>
</organism>
<dbReference type="STRING" id="1214573.A0A0G2F8I2"/>
<gene>
    <name evidence="6" type="ORF">UCDDA912_g09048</name>
</gene>
<comment type="caution">
    <text evidence="6">The sequence shown here is derived from an EMBL/GenBank/DDBJ whole genome shotgun (WGS) entry which is preliminary data.</text>
</comment>
<dbReference type="GO" id="GO:0006338">
    <property type="term" value="P:chromatin remodeling"/>
    <property type="evidence" value="ECO:0007669"/>
    <property type="project" value="TreeGrafter"/>
</dbReference>
<dbReference type="Proteomes" id="UP000034680">
    <property type="component" value="Unassembled WGS sequence"/>
</dbReference>
<feature type="compositionally biased region" description="Basic and acidic residues" evidence="3">
    <location>
        <begin position="187"/>
        <end position="218"/>
    </location>
</feature>
<evidence type="ECO:0000259" key="4">
    <source>
        <dbReference type="PROSITE" id="PS50014"/>
    </source>
</evidence>
<feature type="compositionally biased region" description="Polar residues" evidence="3">
    <location>
        <begin position="57"/>
        <end position="66"/>
    </location>
</feature>
<feature type="compositionally biased region" description="Polar residues" evidence="3">
    <location>
        <begin position="260"/>
        <end position="273"/>
    </location>
</feature>
<dbReference type="Pfam" id="PF17035">
    <property type="entry name" value="BET"/>
    <property type="match status" value="1"/>
</dbReference>
<feature type="domain" description="Bromo" evidence="4">
    <location>
        <begin position="383"/>
        <end position="456"/>
    </location>
</feature>
<dbReference type="OrthoDB" id="784962at2759"/>
<feature type="compositionally biased region" description="Low complexity" evidence="3">
    <location>
        <begin position="146"/>
        <end position="170"/>
    </location>
</feature>
<dbReference type="InterPro" id="IPR050935">
    <property type="entry name" value="Bromo_chromatin_reader"/>
</dbReference>
<dbReference type="InterPro" id="IPR018359">
    <property type="entry name" value="Bromodomain_CS"/>
</dbReference>
<dbReference type="Gene3D" id="1.20.1270.220">
    <property type="match status" value="1"/>
</dbReference>
<feature type="region of interest" description="Disordered" evidence="3">
    <location>
        <begin position="899"/>
        <end position="984"/>
    </location>
</feature>
<name>A0A0G2F8I2_9PEZI</name>
<feature type="compositionally biased region" description="Basic and acidic residues" evidence="3">
    <location>
        <begin position="773"/>
        <end position="784"/>
    </location>
</feature>
<feature type="compositionally biased region" description="Acidic residues" evidence="3">
    <location>
        <begin position="703"/>
        <end position="716"/>
    </location>
</feature>
<dbReference type="PANTHER" id="PTHR22880:SF225">
    <property type="entry name" value="BROMODOMAIN-CONTAINING PROTEIN BET-1-RELATED"/>
    <property type="match status" value="1"/>
</dbReference>
<feature type="region of interest" description="Disordered" evidence="3">
    <location>
        <begin position="773"/>
        <end position="838"/>
    </location>
</feature>
<feature type="compositionally biased region" description="Low complexity" evidence="3">
    <location>
        <begin position="685"/>
        <end position="699"/>
    </location>
</feature>
<dbReference type="SMART" id="SM00297">
    <property type="entry name" value="BROMO"/>
    <property type="match status" value="2"/>
</dbReference>
<feature type="compositionally biased region" description="Basic and acidic residues" evidence="3">
    <location>
        <begin position="928"/>
        <end position="947"/>
    </location>
</feature>